<dbReference type="PANTHER" id="PTHR30070">
    <property type="entry name" value="HEME EXPORTER PROTEIN B"/>
    <property type="match status" value="1"/>
</dbReference>
<comment type="function">
    <text evidence="1">Required for the export of heme to the periplasm for the biogenesis of c-type cytochromes.</text>
</comment>
<sequence>MMRALLDRELRLAWRSGAEILNPLWFFLIVITLFPFGVGAAPQLLAQIAPGVVWVAALLAALLVMDRLFRDDWQDGSLEQLMLLPTPLVAVVLVKVVAHWMMSGLPLLIVSPLAALLLGMSLHDAGVLALTLLLGTPTLSFLGAVGVGLTVGLKRGGVLLSLLVLPLAVPLLIFATAGLPGCGRRAPGQRLSGDAGGVLNRQRHPVSVRHRRCAAADRAITRCACGRGHHNRVSKRLCGKRYINWRSPSGCTACADAGSPGWRR</sequence>
<accession>A0A377W2U0</accession>
<dbReference type="EMBL" id="UGLB01000003">
    <property type="protein sequence ID" value="STT48267.1"/>
    <property type="molecule type" value="Genomic_DNA"/>
</dbReference>
<dbReference type="Pfam" id="PF03379">
    <property type="entry name" value="CcmB"/>
    <property type="match status" value="1"/>
</dbReference>
<name>A0A377W2U0_KLEPN</name>
<evidence type="ECO:0000256" key="2">
    <source>
        <dbReference type="ARBA" id="ARBA00004429"/>
    </source>
</evidence>
<keyword evidence="9" id="KW-0201">Cytochrome c-type biogenesis</keyword>
<keyword evidence="7" id="KW-0997">Cell inner membrane</keyword>
<evidence type="ECO:0000256" key="7">
    <source>
        <dbReference type="ARBA" id="ARBA00022519"/>
    </source>
</evidence>
<dbReference type="InterPro" id="IPR003544">
    <property type="entry name" value="Cyt_c_biogenesis_CcmB"/>
</dbReference>
<keyword evidence="6" id="KW-1003">Cell membrane</keyword>
<comment type="subcellular location">
    <subcellularLocation>
        <location evidence="2">Cell inner membrane</location>
        <topology evidence="2">Multi-pass membrane protein</topology>
    </subcellularLocation>
</comment>
<evidence type="ECO:0000256" key="11">
    <source>
        <dbReference type="ARBA" id="ARBA00023136"/>
    </source>
</evidence>
<evidence type="ECO:0000256" key="4">
    <source>
        <dbReference type="ARBA" id="ARBA00016452"/>
    </source>
</evidence>
<dbReference type="GO" id="GO:1903607">
    <property type="term" value="P:cytochrome c biosynthetic process"/>
    <property type="evidence" value="ECO:0007669"/>
    <property type="project" value="TreeGrafter"/>
</dbReference>
<evidence type="ECO:0000313" key="15">
    <source>
        <dbReference type="Proteomes" id="UP000255099"/>
    </source>
</evidence>
<dbReference type="PRINTS" id="PR01414">
    <property type="entry name" value="CCMBBIOGNSIS"/>
</dbReference>
<evidence type="ECO:0000256" key="5">
    <source>
        <dbReference type="ARBA" id="ARBA00022448"/>
    </source>
</evidence>
<proteinExistence type="inferred from homology"/>
<keyword evidence="11 13" id="KW-0472">Membrane</keyword>
<evidence type="ECO:0000256" key="1">
    <source>
        <dbReference type="ARBA" id="ARBA00002442"/>
    </source>
</evidence>
<feature type="transmembrane region" description="Helical" evidence="13">
    <location>
        <begin position="100"/>
        <end position="120"/>
    </location>
</feature>
<evidence type="ECO:0000256" key="6">
    <source>
        <dbReference type="ARBA" id="ARBA00022475"/>
    </source>
</evidence>
<dbReference type="AlphaFoldDB" id="A0A377W2U0"/>
<gene>
    <name evidence="14" type="primary">ccmB</name>
    <name evidence="14" type="ORF">NCTC9637_03206</name>
</gene>
<evidence type="ECO:0000256" key="13">
    <source>
        <dbReference type="SAM" id="Phobius"/>
    </source>
</evidence>
<evidence type="ECO:0000313" key="14">
    <source>
        <dbReference type="EMBL" id="STT48267.1"/>
    </source>
</evidence>
<evidence type="ECO:0000256" key="3">
    <source>
        <dbReference type="ARBA" id="ARBA00010544"/>
    </source>
</evidence>
<feature type="transmembrane region" description="Helical" evidence="13">
    <location>
        <begin position="159"/>
        <end position="182"/>
    </location>
</feature>
<evidence type="ECO:0000256" key="12">
    <source>
        <dbReference type="ARBA" id="ARBA00032939"/>
    </source>
</evidence>
<protein>
    <recommendedName>
        <fullName evidence="4">Heme exporter protein B</fullName>
    </recommendedName>
    <alternativeName>
        <fullName evidence="12">Cytochrome c-type biogenesis protein CcmB</fullName>
    </alternativeName>
</protein>
<dbReference type="PANTHER" id="PTHR30070:SF1">
    <property type="entry name" value="CYTOCHROME C BIOGENESIS B-RELATED"/>
    <property type="match status" value="1"/>
</dbReference>
<organism evidence="14 15">
    <name type="scientific">Klebsiella pneumoniae</name>
    <dbReference type="NCBI Taxonomy" id="573"/>
    <lineage>
        <taxon>Bacteria</taxon>
        <taxon>Pseudomonadati</taxon>
        <taxon>Pseudomonadota</taxon>
        <taxon>Gammaproteobacteria</taxon>
        <taxon>Enterobacterales</taxon>
        <taxon>Enterobacteriaceae</taxon>
        <taxon>Klebsiella/Raoultella group</taxon>
        <taxon>Klebsiella</taxon>
        <taxon>Klebsiella pneumoniae complex</taxon>
    </lineage>
</organism>
<feature type="transmembrane region" description="Helical" evidence="13">
    <location>
        <begin position="20"/>
        <end position="38"/>
    </location>
</feature>
<keyword evidence="5" id="KW-0813">Transport</keyword>
<evidence type="ECO:0000256" key="9">
    <source>
        <dbReference type="ARBA" id="ARBA00022748"/>
    </source>
</evidence>
<evidence type="ECO:0000256" key="10">
    <source>
        <dbReference type="ARBA" id="ARBA00022989"/>
    </source>
</evidence>
<dbReference type="GO" id="GO:0005886">
    <property type="term" value="C:plasma membrane"/>
    <property type="evidence" value="ECO:0007669"/>
    <property type="project" value="UniProtKB-SubCell"/>
</dbReference>
<feature type="transmembrane region" description="Helical" evidence="13">
    <location>
        <begin position="44"/>
        <end position="65"/>
    </location>
</feature>
<dbReference type="NCBIfam" id="TIGR01190">
    <property type="entry name" value="ccmB"/>
    <property type="match status" value="1"/>
</dbReference>
<comment type="similarity">
    <text evidence="3">Belongs to the CcmB/CycW/HelB family.</text>
</comment>
<keyword evidence="10 13" id="KW-1133">Transmembrane helix</keyword>
<evidence type="ECO:0000256" key="8">
    <source>
        <dbReference type="ARBA" id="ARBA00022692"/>
    </source>
</evidence>
<feature type="transmembrane region" description="Helical" evidence="13">
    <location>
        <begin position="127"/>
        <end position="153"/>
    </location>
</feature>
<dbReference type="InterPro" id="IPR026031">
    <property type="entry name" value="Cyt_c_CcmB_bac"/>
</dbReference>
<dbReference type="Proteomes" id="UP000255099">
    <property type="component" value="Unassembled WGS sequence"/>
</dbReference>
<dbReference type="GO" id="GO:0015232">
    <property type="term" value="F:heme transmembrane transporter activity"/>
    <property type="evidence" value="ECO:0007669"/>
    <property type="project" value="InterPro"/>
</dbReference>
<reference evidence="14 15" key="1">
    <citation type="submission" date="2018-06" db="EMBL/GenBank/DDBJ databases">
        <authorList>
            <consortium name="Pathogen Informatics"/>
            <person name="Doyle S."/>
        </authorList>
    </citation>
    <scope>NUCLEOTIDE SEQUENCE [LARGE SCALE GENOMIC DNA]</scope>
    <source>
        <strain evidence="14 15">NCTC9637</strain>
    </source>
</reference>
<dbReference type="GO" id="GO:0017004">
    <property type="term" value="P:cytochrome complex assembly"/>
    <property type="evidence" value="ECO:0007669"/>
    <property type="project" value="UniProtKB-KW"/>
</dbReference>
<keyword evidence="8 13" id="KW-0812">Transmembrane</keyword>